<dbReference type="InterPro" id="IPR002156">
    <property type="entry name" value="RNaseH_domain"/>
</dbReference>
<dbReference type="SUPFAM" id="SSF53098">
    <property type="entry name" value="Ribonuclease H-like"/>
    <property type="match status" value="1"/>
</dbReference>
<dbReference type="AlphaFoldDB" id="A0A392QP87"/>
<dbReference type="GO" id="GO:0004523">
    <property type="term" value="F:RNA-DNA hybrid ribonuclease activity"/>
    <property type="evidence" value="ECO:0007669"/>
    <property type="project" value="InterPro"/>
</dbReference>
<dbReference type="CDD" id="cd06222">
    <property type="entry name" value="RNase_H_like"/>
    <property type="match status" value="1"/>
</dbReference>
<comment type="caution">
    <text evidence="2">The sequence shown here is derived from an EMBL/GenBank/DDBJ whole genome shotgun (WGS) entry which is preliminary data.</text>
</comment>
<name>A0A392QP87_9FABA</name>
<dbReference type="InterPro" id="IPR044730">
    <property type="entry name" value="RNase_H-like_dom_plant"/>
</dbReference>
<dbReference type="GO" id="GO:0003676">
    <property type="term" value="F:nucleic acid binding"/>
    <property type="evidence" value="ECO:0007669"/>
    <property type="project" value="InterPro"/>
</dbReference>
<dbReference type="InterPro" id="IPR036397">
    <property type="entry name" value="RNaseH_sf"/>
</dbReference>
<dbReference type="Proteomes" id="UP000265520">
    <property type="component" value="Unassembled WGS sequence"/>
</dbReference>
<sequence>MVNRLDVHKAVIEMDAKNVIDVIQKKNYPRVYWGKVAWSCEAWFQRNNGCSIRWVSRDGNKVAHELACWAGIELNLRGVGLLIYLCVTT</sequence>
<evidence type="ECO:0000313" key="2">
    <source>
        <dbReference type="EMBL" id="MCI25672.1"/>
    </source>
</evidence>
<dbReference type="InterPro" id="IPR012337">
    <property type="entry name" value="RNaseH-like_sf"/>
</dbReference>
<organism evidence="2 3">
    <name type="scientific">Trifolium medium</name>
    <dbReference type="NCBI Taxonomy" id="97028"/>
    <lineage>
        <taxon>Eukaryota</taxon>
        <taxon>Viridiplantae</taxon>
        <taxon>Streptophyta</taxon>
        <taxon>Embryophyta</taxon>
        <taxon>Tracheophyta</taxon>
        <taxon>Spermatophyta</taxon>
        <taxon>Magnoliopsida</taxon>
        <taxon>eudicotyledons</taxon>
        <taxon>Gunneridae</taxon>
        <taxon>Pentapetalae</taxon>
        <taxon>rosids</taxon>
        <taxon>fabids</taxon>
        <taxon>Fabales</taxon>
        <taxon>Fabaceae</taxon>
        <taxon>Papilionoideae</taxon>
        <taxon>50 kb inversion clade</taxon>
        <taxon>NPAAA clade</taxon>
        <taxon>Hologalegina</taxon>
        <taxon>IRL clade</taxon>
        <taxon>Trifolieae</taxon>
        <taxon>Trifolium</taxon>
    </lineage>
</organism>
<dbReference type="Gene3D" id="3.30.420.10">
    <property type="entry name" value="Ribonuclease H-like superfamily/Ribonuclease H"/>
    <property type="match status" value="1"/>
</dbReference>
<dbReference type="EMBL" id="LXQA010148581">
    <property type="protein sequence ID" value="MCI25672.1"/>
    <property type="molecule type" value="Genomic_DNA"/>
</dbReference>
<dbReference type="Pfam" id="PF13456">
    <property type="entry name" value="RVT_3"/>
    <property type="match status" value="1"/>
</dbReference>
<reference evidence="2 3" key="1">
    <citation type="journal article" date="2018" name="Front. Plant Sci.">
        <title>Red Clover (Trifolium pratense) and Zigzag Clover (T. medium) - A Picture of Genomic Similarities and Differences.</title>
        <authorList>
            <person name="Dluhosova J."/>
            <person name="Istvanek J."/>
            <person name="Nedelnik J."/>
            <person name="Repkova J."/>
        </authorList>
    </citation>
    <scope>NUCLEOTIDE SEQUENCE [LARGE SCALE GENOMIC DNA]</scope>
    <source>
        <strain evidence="3">cv. 10/8</strain>
        <tissue evidence="2">Leaf</tissue>
    </source>
</reference>
<accession>A0A392QP87</accession>
<evidence type="ECO:0000313" key="3">
    <source>
        <dbReference type="Proteomes" id="UP000265520"/>
    </source>
</evidence>
<proteinExistence type="predicted"/>
<evidence type="ECO:0000259" key="1">
    <source>
        <dbReference type="Pfam" id="PF13456"/>
    </source>
</evidence>
<keyword evidence="3" id="KW-1185">Reference proteome</keyword>
<feature type="domain" description="RNase H type-1" evidence="1">
    <location>
        <begin position="5"/>
        <end position="69"/>
    </location>
</feature>
<protein>
    <recommendedName>
        <fullName evidence="1">RNase H type-1 domain-containing protein</fullName>
    </recommendedName>
</protein>